<name>A0AC34QA37_9BILA</name>
<protein>
    <submittedName>
        <fullName evidence="2">Uncharacterized protein</fullName>
    </submittedName>
</protein>
<accession>A0AC34QA37</accession>
<dbReference type="Proteomes" id="UP000887576">
    <property type="component" value="Unplaced"/>
</dbReference>
<organism evidence="1 2">
    <name type="scientific">Panagrolaimus sp. JU765</name>
    <dbReference type="NCBI Taxonomy" id="591449"/>
    <lineage>
        <taxon>Eukaryota</taxon>
        <taxon>Metazoa</taxon>
        <taxon>Ecdysozoa</taxon>
        <taxon>Nematoda</taxon>
        <taxon>Chromadorea</taxon>
        <taxon>Rhabditida</taxon>
        <taxon>Tylenchina</taxon>
        <taxon>Panagrolaimomorpha</taxon>
        <taxon>Panagrolaimoidea</taxon>
        <taxon>Panagrolaimidae</taxon>
        <taxon>Panagrolaimus</taxon>
    </lineage>
</organism>
<evidence type="ECO:0000313" key="1">
    <source>
        <dbReference type="Proteomes" id="UP000887576"/>
    </source>
</evidence>
<sequence length="488" mass="55173">MKPIIFFLIFVQIFLVINAEKSKNSTLGVRLSLSGLQFFSNIGHKIVTKELPRLALPDINLPITGGPGDGNVYVSDMKLQKFESPKFRFYLAPDKGITWRSTGGALKLTGNWNLNYTWVVRIPLSGTVDITASDIRSVLTLGAYGYQEHPQIAVYNCTTSVIHLHMSLSGGVIPWIINLFKTPLSAAIKSAIHEEFCDLTRTVLLREANNALMKVPTHVEITENIYMDYGLIHNPVITKKYIQGDALIDVTIGNKSCDLEMNQVEMIDPGTDDYMANIWFSQSILDCIFKSAHEQNMFKFVVDKNLQKNLTQFLKTTCSRFSVKDICFGTFFKKLREDYPNQYIDMVFKSGMPPTTNIDPQSVNVSTLFFIDIHINPYTKNPEPLARLSMSTLSDLEPYIFNDRIVGELQNTDNKFQQVFSTIGDFNPLFLKALELILKPMITVAVDTAFRIGIPIPLVENVTFSNTTNLVKLDKQFRIDSNLSYLKI</sequence>
<proteinExistence type="predicted"/>
<reference evidence="2" key="1">
    <citation type="submission" date="2022-11" db="UniProtKB">
        <authorList>
            <consortium name="WormBaseParasite"/>
        </authorList>
    </citation>
    <scope>IDENTIFICATION</scope>
</reference>
<dbReference type="WBParaSite" id="JU765_v2.g14149.t1">
    <property type="protein sequence ID" value="JU765_v2.g14149.t1"/>
    <property type="gene ID" value="JU765_v2.g14149"/>
</dbReference>
<evidence type="ECO:0000313" key="2">
    <source>
        <dbReference type="WBParaSite" id="JU765_v2.g14149.t1"/>
    </source>
</evidence>